<dbReference type="PANTHER" id="PTHR30404:SF0">
    <property type="entry name" value="N-ACETYLMURAMOYL-L-ALANINE AMIDASE AMIC"/>
    <property type="match status" value="1"/>
</dbReference>
<feature type="compositionally biased region" description="Low complexity" evidence="2">
    <location>
        <begin position="353"/>
        <end position="372"/>
    </location>
</feature>
<feature type="compositionally biased region" description="Gly residues" evidence="2">
    <location>
        <begin position="382"/>
        <end position="398"/>
    </location>
</feature>
<evidence type="ECO:0000313" key="6">
    <source>
        <dbReference type="Proteomes" id="UP000254869"/>
    </source>
</evidence>
<accession>A0A370IEM0</accession>
<evidence type="ECO:0000256" key="1">
    <source>
        <dbReference type="ARBA" id="ARBA00022801"/>
    </source>
</evidence>
<dbReference type="InterPro" id="IPR002508">
    <property type="entry name" value="MurNAc-LAA_cat"/>
</dbReference>
<dbReference type="AlphaFoldDB" id="A0A370IEM0"/>
<name>A0A370IEM0_9NOCA</name>
<protein>
    <submittedName>
        <fullName evidence="5">N-acetylmuramoyl-L-alanine amidase</fullName>
    </submittedName>
</protein>
<evidence type="ECO:0000259" key="4">
    <source>
        <dbReference type="SMART" id="SM00646"/>
    </source>
</evidence>
<evidence type="ECO:0000313" key="5">
    <source>
        <dbReference type="EMBL" id="RDI69167.1"/>
    </source>
</evidence>
<feature type="compositionally biased region" description="Gly residues" evidence="2">
    <location>
        <begin position="549"/>
        <end position="563"/>
    </location>
</feature>
<feature type="region of interest" description="Disordered" evidence="2">
    <location>
        <begin position="276"/>
        <end position="567"/>
    </location>
</feature>
<dbReference type="Pfam" id="PF01520">
    <property type="entry name" value="Amidase_3"/>
    <property type="match status" value="1"/>
</dbReference>
<dbReference type="CDD" id="cd02696">
    <property type="entry name" value="MurNAc-LAA"/>
    <property type="match status" value="1"/>
</dbReference>
<dbReference type="PANTHER" id="PTHR30404">
    <property type="entry name" value="N-ACETYLMURAMOYL-L-ALANINE AMIDASE"/>
    <property type="match status" value="1"/>
</dbReference>
<keyword evidence="6" id="KW-1185">Reference proteome</keyword>
<dbReference type="RefSeq" id="WP_067991237.1">
    <property type="nucleotide sequence ID" value="NZ_QQBC01000001.1"/>
</dbReference>
<feature type="domain" description="MurNAc-LAA" evidence="4">
    <location>
        <begin position="132"/>
        <end position="259"/>
    </location>
</feature>
<evidence type="ECO:0000256" key="2">
    <source>
        <dbReference type="SAM" id="MobiDB-lite"/>
    </source>
</evidence>
<keyword evidence="1" id="KW-0378">Hydrolase</keyword>
<dbReference type="GO" id="GO:0030288">
    <property type="term" value="C:outer membrane-bounded periplasmic space"/>
    <property type="evidence" value="ECO:0007669"/>
    <property type="project" value="TreeGrafter"/>
</dbReference>
<comment type="caution">
    <text evidence="5">The sequence shown here is derived from an EMBL/GenBank/DDBJ whole genome shotgun (WGS) entry which is preliminary data.</text>
</comment>
<dbReference type="Proteomes" id="UP000254869">
    <property type="component" value="Unassembled WGS sequence"/>
</dbReference>
<proteinExistence type="predicted"/>
<dbReference type="SMART" id="SM00646">
    <property type="entry name" value="Ami_3"/>
    <property type="match status" value="1"/>
</dbReference>
<feature type="compositionally biased region" description="Polar residues" evidence="2">
    <location>
        <begin position="307"/>
        <end position="325"/>
    </location>
</feature>
<feature type="compositionally biased region" description="Polar residues" evidence="2">
    <location>
        <begin position="455"/>
        <end position="465"/>
    </location>
</feature>
<feature type="signal peptide" evidence="3">
    <location>
        <begin position="1"/>
        <end position="21"/>
    </location>
</feature>
<sequence length="618" mass="60512">MKHPSIIRSCLCLTVAATATAAIPAAALADSPVGAPPSAVMSTRLAGKTVFLDPGHQGVNHTQQLDRPVNDGRGGTKACQTTGMTTMHGVAEHSINWNVAQMVKQSLEALGARVLLSRQDDTGWGGCVDERAAAANASGADVAMSIHADGAPANARGFHLIVPQLPVPDAKAAQVQSTTGLAATKAMRAAYLRAGFPAANYGGAVDALMTRDDIAGPALTEVPEVFLEMGNGQNPDDAQSLETPEGRLKHAVAITTGLVGYLLNISVDGMTATQGSQLPAGDAGSQPQGAPAGPNGSPRPIGAVGQADSQPSAAVQDNSQPSAGQNHPRIPAATGQAGTQPQSVPAGQNGSLPPIGAAGQGGSQPQSVPAGQNGSLPPIGVAGQGGSPLPGGATGQGGSQVPAAAGPGGTQAVPNMQGMVPGAQPPAGQGNSLSAAGSPEVGQSAAIDPGAQIPAASTPSGSGQNIPLPPSGSQGGGQVPLVDPRQPARTGPGSTPGIAPGGQDGYAQTPPNAVSPGMYSSPPPGYQAMPGTQPMPGTQSSPTLPGTQGAPGTGTLPGTGGTGQSSDTAAAVGTLVTTAMHLLLPLAKTLGLGDATVNSELINLAYNLVATLITPWTK</sequence>
<dbReference type="STRING" id="1210086.GCA_001613105_00559"/>
<dbReference type="Gene3D" id="3.40.630.40">
    <property type="entry name" value="Zn-dependent exopeptidases"/>
    <property type="match status" value="1"/>
</dbReference>
<feature type="chain" id="PRO_5016910495" evidence="3">
    <location>
        <begin position="22"/>
        <end position="618"/>
    </location>
</feature>
<dbReference type="InterPro" id="IPR050695">
    <property type="entry name" value="N-acetylmuramoyl_amidase_3"/>
</dbReference>
<organism evidence="5 6">
    <name type="scientific">Nocardia pseudobrasiliensis</name>
    <dbReference type="NCBI Taxonomy" id="45979"/>
    <lineage>
        <taxon>Bacteria</taxon>
        <taxon>Bacillati</taxon>
        <taxon>Actinomycetota</taxon>
        <taxon>Actinomycetes</taxon>
        <taxon>Mycobacteriales</taxon>
        <taxon>Nocardiaceae</taxon>
        <taxon>Nocardia</taxon>
    </lineage>
</organism>
<dbReference type="EMBL" id="QQBC01000001">
    <property type="protein sequence ID" value="RDI69167.1"/>
    <property type="molecule type" value="Genomic_DNA"/>
</dbReference>
<dbReference type="SUPFAM" id="SSF53187">
    <property type="entry name" value="Zn-dependent exopeptidases"/>
    <property type="match status" value="1"/>
</dbReference>
<gene>
    <name evidence="5" type="ORF">DFR76_101705</name>
</gene>
<dbReference type="GO" id="GO:0008745">
    <property type="term" value="F:N-acetylmuramoyl-L-alanine amidase activity"/>
    <property type="evidence" value="ECO:0007669"/>
    <property type="project" value="InterPro"/>
</dbReference>
<keyword evidence="3" id="KW-0732">Signal</keyword>
<reference evidence="5 6" key="1">
    <citation type="submission" date="2018-07" db="EMBL/GenBank/DDBJ databases">
        <title>Genomic Encyclopedia of Type Strains, Phase IV (KMG-IV): sequencing the most valuable type-strain genomes for metagenomic binning, comparative biology and taxonomic classification.</title>
        <authorList>
            <person name="Goeker M."/>
        </authorList>
    </citation>
    <scope>NUCLEOTIDE SEQUENCE [LARGE SCALE GENOMIC DNA]</scope>
    <source>
        <strain evidence="5 6">DSM 44290</strain>
    </source>
</reference>
<feature type="compositionally biased region" description="Polar residues" evidence="2">
    <location>
        <begin position="336"/>
        <end position="351"/>
    </location>
</feature>
<dbReference type="GO" id="GO:0009253">
    <property type="term" value="P:peptidoglycan catabolic process"/>
    <property type="evidence" value="ECO:0007669"/>
    <property type="project" value="InterPro"/>
</dbReference>
<evidence type="ECO:0000256" key="3">
    <source>
        <dbReference type="SAM" id="SignalP"/>
    </source>
</evidence>